<comment type="subcellular location">
    <subcellularLocation>
        <location evidence="1">Membrane</location>
        <topology evidence="1">Multi-pass membrane protein</topology>
    </subcellularLocation>
</comment>
<accession>K5VXF6</accession>
<organism evidence="6 7">
    <name type="scientific">Agaricus bisporus var. burnettii (strain JB137-S8 / ATCC MYA-4627 / FGSC 10392)</name>
    <name type="common">White button mushroom</name>
    <dbReference type="NCBI Taxonomy" id="597362"/>
    <lineage>
        <taxon>Eukaryota</taxon>
        <taxon>Fungi</taxon>
        <taxon>Dikarya</taxon>
        <taxon>Basidiomycota</taxon>
        <taxon>Agaricomycotina</taxon>
        <taxon>Agaricomycetes</taxon>
        <taxon>Agaricomycetidae</taxon>
        <taxon>Agaricales</taxon>
        <taxon>Agaricineae</taxon>
        <taxon>Agaricaceae</taxon>
        <taxon>Agaricus</taxon>
    </lineage>
</organism>
<feature type="transmembrane region" description="Helical" evidence="5">
    <location>
        <begin position="137"/>
        <end position="159"/>
    </location>
</feature>
<evidence type="ECO:0000256" key="3">
    <source>
        <dbReference type="ARBA" id="ARBA00022989"/>
    </source>
</evidence>
<evidence type="ECO:0000256" key="2">
    <source>
        <dbReference type="ARBA" id="ARBA00022692"/>
    </source>
</evidence>
<dbReference type="InParanoid" id="K5VXF6"/>
<dbReference type="RefSeq" id="XP_007329745.1">
    <property type="nucleotide sequence ID" value="XM_007329683.1"/>
</dbReference>
<keyword evidence="2 5" id="KW-0812">Transmembrane</keyword>
<evidence type="ECO:0008006" key="8">
    <source>
        <dbReference type="Google" id="ProtNLM"/>
    </source>
</evidence>
<dbReference type="OMA" id="KWWLLFS"/>
<evidence type="ECO:0000313" key="6">
    <source>
        <dbReference type="EMBL" id="EKM79139.1"/>
    </source>
</evidence>
<dbReference type="STRING" id="597362.K5VXF6"/>
<dbReference type="Proteomes" id="UP000008493">
    <property type="component" value="Unassembled WGS sequence"/>
</dbReference>
<dbReference type="GO" id="GO:0016020">
    <property type="term" value="C:membrane"/>
    <property type="evidence" value="ECO:0007669"/>
    <property type="project" value="UniProtKB-SubCell"/>
</dbReference>
<dbReference type="OrthoDB" id="2156690at2759"/>
<dbReference type="AlphaFoldDB" id="K5VXF6"/>
<keyword evidence="3 5" id="KW-1133">Transmembrane helix</keyword>
<proteinExistence type="predicted"/>
<evidence type="ECO:0000256" key="4">
    <source>
        <dbReference type="ARBA" id="ARBA00023136"/>
    </source>
</evidence>
<name>K5VXF6_AGABU</name>
<keyword evidence="4 5" id="KW-0472">Membrane</keyword>
<feature type="transmembrane region" description="Helical" evidence="5">
    <location>
        <begin position="66"/>
        <end position="91"/>
    </location>
</feature>
<evidence type="ECO:0000256" key="1">
    <source>
        <dbReference type="ARBA" id="ARBA00004141"/>
    </source>
</evidence>
<gene>
    <name evidence="6" type="ORF">AGABI1DRAFT_73943</name>
</gene>
<dbReference type="HOGENOM" id="CLU_054790_0_0_1"/>
<protein>
    <recommendedName>
        <fullName evidence="8">Tetraspanin Tsp2</fullName>
    </recommendedName>
</protein>
<evidence type="ECO:0000313" key="7">
    <source>
        <dbReference type="Proteomes" id="UP000008493"/>
    </source>
</evidence>
<dbReference type="GeneID" id="18831142"/>
<feature type="transmembrane region" description="Helical" evidence="5">
    <location>
        <begin position="231"/>
        <end position="254"/>
    </location>
</feature>
<evidence type="ECO:0000256" key="5">
    <source>
        <dbReference type="SAM" id="Phobius"/>
    </source>
</evidence>
<sequence length="326" mass="36533">MDKFTQKWPEPSPLKVPGIGNSIDVSDLTEADLRKSVDAVLLESGIGGSGGISGLEWFDRWTNFKWCLLFSVFSVFIYGIAGLVCAIMTWFRIWQSADVMFVADNDILILITFASSILIFTALTGLAGTLLSSRPILAFYALLLWPSFIAMCAIGFTAYKRATFALEQKLDMSWSQYYTPLGRLMIQNSLQCCGWSNPLHGGTPSRACYPRTSLPGCKGPLLRFEQENLRLVWTTVLSLVPMHIINIFVVMLCANHITRSFGAGITPKRYRLTRKDVNLLVDQGEVGIGKVKRPGIVRAPTNRAFREDREKRVGLLEAYFDEVKQR</sequence>
<keyword evidence="7" id="KW-1185">Reference proteome</keyword>
<feature type="transmembrane region" description="Helical" evidence="5">
    <location>
        <begin position="107"/>
        <end position="130"/>
    </location>
</feature>
<dbReference type="eggNOG" id="ENOG502S28M">
    <property type="taxonomic scope" value="Eukaryota"/>
</dbReference>
<reference evidence="7" key="1">
    <citation type="journal article" date="2012" name="Proc. Natl. Acad. Sci. U.S.A.">
        <title>Genome sequence of the button mushroom Agaricus bisporus reveals mechanisms governing adaptation to a humic-rich ecological niche.</title>
        <authorList>
            <person name="Morin E."/>
            <person name="Kohler A."/>
            <person name="Baker A.R."/>
            <person name="Foulongne-Oriol M."/>
            <person name="Lombard V."/>
            <person name="Nagy L.G."/>
            <person name="Ohm R.A."/>
            <person name="Patyshakuliyeva A."/>
            <person name="Brun A."/>
            <person name="Aerts A.L."/>
            <person name="Bailey A.M."/>
            <person name="Billette C."/>
            <person name="Coutinho P.M."/>
            <person name="Deakin G."/>
            <person name="Doddapaneni H."/>
            <person name="Floudas D."/>
            <person name="Grimwood J."/>
            <person name="Hilden K."/>
            <person name="Kuees U."/>
            <person name="LaButti K.M."/>
            <person name="Lapidus A."/>
            <person name="Lindquist E.A."/>
            <person name="Lucas S.M."/>
            <person name="Murat C."/>
            <person name="Riley R.W."/>
            <person name="Salamov A.A."/>
            <person name="Schmutz J."/>
            <person name="Subramanian V."/>
            <person name="Woesten H.A.B."/>
            <person name="Xu J."/>
            <person name="Eastwood D.C."/>
            <person name="Foster G.D."/>
            <person name="Sonnenberg A.S."/>
            <person name="Cullen D."/>
            <person name="de Vries R.P."/>
            <person name="Lundell T."/>
            <person name="Hibbett D.S."/>
            <person name="Henrissat B."/>
            <person name="Burton K.S."/>
            <person name="Kerrigan R.W."/>
            <person name="Challen M.P."/>
            <person name="Grigoriev I.V."/>
            <person name="Martin F."/>
        </authorList>
    </citation>
    <scope>NUCLEOTIDE SEQUENCE [LARGE SCALE GENOMIC DNA]</scope>
    <source>
        <strain evidence="7">JB137-S8 / ATCC MYA-4627 / FGSC 10392</strain>
    </source>
</reference>
<dbReference type="Pfam" id="PF00335">
    <property type="entry name" value="Tetraspanin"/>
    <property type="match status" value="1"/>
</dbReference>
<dbReference type="InterPro" id="IPR018499">
    <property type="entry name" value="Tetraspanin/Peripherin"/>
</dbReference>
<dbReference type="EMBL" id="JH971390">
    <property type="protein sequence ID" value="EKM79139.1"/>
    <property type="molecule type" value="Genomic_DNA"/>
</dbReference>
<dbReference type="KEGG" id="abp:AGABI1DRAFT73943"/>